<evidence type="ECO:0000256" key="3">
    <source>
        <dbReference type="ARBA" id="ARBA00023002"/>
    </source>
</evidence>
<dbReference type="GO" id="GO:0034440">
    <property type="term" value="P:lipid oxidation"/>
    <property type="evidence" value="ECO:0007669"/>
    <property type="project" value="InterPro"/>
</dbReference>
<feature type="region of interest" description="Disordered" evidence="4">
    <location>
        <begin position="292"/>
        <end position="319"/>
    </location>
</feature>
<dbReference type="PROSITE" id="PS00081">
    <property type="entry name" value="LIPOXYGENASE_2"/>
    <property type="match status" value="1"/>
</dbReference>
<name>A0A830HGM9_9CHLO</name>
<dbReference type="InterPro" id="IPR020834">
    <property type="entry name" value="LipOase_CS"/>
</dbReference>
<feature type="domain" description="Lipoxygenase" evidence="5">
    <location>
        <begin position="168"/>
        <end position="580"/>
    </location>
</feature>
<dbReference type="OrthoDB" id="407298at2759"/>
<protein>
    <recommendedName>
        <fullName evidence="5">Lipoxygenase domain-containing protein</fullName>
    </recommendedName>
</protein>
<evidence type="ECO:0000313" key="7">
    <source>
        <dbReference type="Proteomes" id="UP000660262"/>
    </source>
</evidence>
<keyword evidence="3" id="KW-0560">Oxidoreductase</keyword>
<dbReference type="Gene3D" id="1.20.245.10">
    <property type="entry name" value="Lipoxygenase-1, Domain 5"/>
    <property type="match status" value="1"/>
</dbReference>
<dbReference type="PROSITE" id="PS51393">
    <property type="entry name" value="LIPOXYGENASE_3"/>
    <property type="match status" value="1"/>
</dbReference>
<keyword evidence="2" id="KW-0223">Dioxygenase</keyword>
<proteinExistence type="predicted"/>
<keyword evidence="7" id="KW-1185">Reference proteome</keyword>
<dbReference type="EMBL" id="BNJQ01000010">
    <property type="protein sequence ID" value="GHP05683.1"/>
    <property type="molecule type" value="Genomic_DNA"/>
</dbReference>
<accession>A0A830HGM9</accession>
<sequence>MGARVSYETQADGSELAVRTKKRVETLTDELTGEKEKVLVIYEEVPKHIPRGERYRVTVYSGPHAESGADAAIARDSAAAGPQHDKCCTAPLCLMYLADDPLSTRSRDGGGRNATCLVPIAIVLHPALPSAEELMQAEADRLKRARGVSPSSRSPTPPASAESSPVASAPAPEPSSSMPPTFTPADSVWDWRTAKAHVMCADSQYHFLGSFYLRSHAVLEPFALSLRRHLSPMHPLFKLLRPHLRYVLSSAVELRRAIVDHGTIADTLFGVAASPKPLLLAMHVRNMRKQAHEATLRQEDAAQASKGKRSGWGRWAPKQEDAKKLEEDLDRIELPSSGVDSFLRDEYSRWRFEDMAFPATLLERGLDGKEKLQNYPYRDDGILLWSSLVDFVDEYVKIYYVSDADVANDRELQAFWNEVVNVGHKKREFPFRKLDHADAVCRVCATLLWMCTGQHSSVRYSMYDEYGAVMFRPPHMRGKPPTERGKCSEITFLDSLPNISDTVAMAALGAVLSGTSERNPRLMDLNVYEEYINDPRAKQALARFSNACEKVESVIAIRNQRRHMPYPFMMPSRVGLSPGI</sequence>
<gene>
    <name evidence="6" type="ORF">PPROV_000443300</name>
</gene>
<dbReference type="GO" id="GO:0046872">
    <property type="term" value="F:metal ion binding"/>
    <property type="evidence" value="ECO:0007669"/>
    <property type="project" value="UniProtKB-KW"/>
</dbReference>
<reference evidence="6" key="1">
    <citation type="submission" date="2020-10" db="EMBL/GenBank/DDBJ databases">
        <title>Unveiling of a novel bifunctional photoreceptor, Dualchrome1, isolated from a cosmopolitan green alga.</title>
        <authorList>
            <person name="Suzuki S."/>
            <person name="Kawachi M."/>
        </authorList>
    </citation>
    <scope>NUCLEOTIDE SEQUENCE</scope>
    <source>
        <strain evidence="6">NIES 2893</strain>
    </source>
</reference>
<comment type="caution">
    <text evidence="6">The sequence shown here is derived from an EMBL/GenBank/DDBJ whole genome shotgun (WGS) entry which is preliminary data.</text>
</comment>
<keyword evidence="1" id="KW-0479">Metal-binding</keyword>
<dbReference type="Pfam" id="PF00305">
    <property type="entry name" value="Lipoxygenase"/>
    <property type="match status" value="2"/>
</dbReference>
<dbReference type="GO" id="GO:0016702">
    <property type="term" value="F:oxidoreductase activity, acting on single donors with incorporation of molecular oxygen, incorporation of two atoms of oxygen"/>
    <property type="evidence" value="ECO:0007669"/>
    <property type="project" value="InterPro"/>
</dbReference>
<dbReference type="Proteomes" id="UP000660262">
    <property type="component" value="Unassembled WGS sequence"/>
</dbReference>
<dbReference type="PRINTS" id="PR00087">
    <property type="entry name" value="LIPOXYGENASE"/>
</dbReference>
<dbReference type="AlphaFoldDB" id="A0A830HGM9"/>
<dbReference type="SUPFAM" id="SSF48484">
    <property type="entry name" value="Lipoxigenase"/>
    <property type="match status" value="2"/>
</dbReference>
<dbReference type="InterPro" id="IPR013819">
    <property type="entry name" value="LipOase_C"/>
</dbReference>
<evidence type="ECO:0000259" key="5">
    <source>
        <dbReference type="PROSITE" id="PS51393"/>
    </source>
</evidence>
<feature type="region of interest" description="Disordered" evidence="4">
    <location>
        <begin position="140"/>
        <end position="181"/>
    </location>
</feature>
<feature type="compositionally biased region" description="Low complexity" evidence="4">
    <location>
        <begin position="149"/>
        <end position="180"/>
    </location>
</feature>
<evidence type="ECO:0000256" key="2">
    <source>
        <dbReference type="ARBA" id="ARBA00022964"/>
    </source>
</evidence>
<dbReference type="InterPro" id="IPR036226">
    <property type="entry name" value="LipOase_C_sf"/>
</dbReference>
<evidence type="ECO:0000256" key="4">
    <source>
        <dbReference type="SAM" id="MobiDB-lite"/>
    </source>
</evidence>
<organism evidence="6 7">
    <name type="scientific">Pycnococcus provasolii</name>
    <dbReference type="NCBI Taxonomy" id="41880"/>
    <lineage>
        <taxon>Eukaryota</taxon>
        <taxon>Viridiplantae</taxon>
        <taxon>Chlorophyta</taxon>
        <taxon>Pseudoscourfieldiophyceae</taxon>
        <taxon>Pseudoscourfieldiales</taxon>
        <taxon>Pycnococcaceae</taxon>
        <taxon>Pycnococcus</taxon>
    </lineage>
</organism>
<evidence type="ECO:0000313" key="6">
    <source>
        <dbReference type="EMBL" id="GHP05683.1"/>
    </source>
</evidence>
<dbReference type="InterPro" id="IPR000907">
    <property type="entry name" value="LipOase"/>
</dbReference>
<dbReference type="PANTHER" id="PTHR11771">
    <property type="entry name" value="LIPOXYGENASE"/>
    <property type="match status" value="1"/>
</dbReference>
<evidence type="ECO:0000256" key="1">
    <source>
        <dbReference type="ARBA" id="ARBA00022723"/>
    </source>
</evidence>